<dbReference type="Proteomes" id="UP000029868">
    <property type="component" value="Unassembled WGS sequence"/>
</dbReference>
<proteinExistence type="predicted"/>
<feature type="transmembrane region" description="Helical" evidence="1">
    <location>
        <begin position="23"/>
        <end position="44"/>
    </location>
</feature>
<dbReference type="EMBL" id="JQEC01000051">
    <property type="protein sequence ID" value="KGJ89939.1"/>
    <property type="molecule type" value="Genomic_DNA"/>
</dbReference>
<accession>A0A099KGL4</accession>
<dbReference type="PATRIC" id="fig|28229.3.peg.3741"/>
<organism evidence="2 3">
    <name type="scientific">Colwellia psychrerythraea</name>
    <name type="common">Vibrio psychroerythus</name>
    <dbReference type="NCBI Taxonomy" id="28229"/>
    <lineage>
        <taxon>Bacteria</taxon>
        <taxon>Pseudomonadati</taxon>
        <taxon>Pseudomonadota</taxon>
        <taxon>Gammaproteobacteria</taxon>
        <taxon>Alteromonadales</taxon>
        <taxon>Colwelliaceae</taxon>
        <taxon>Colwellia</taxon>
    </lineage>
</organism>
<sequence length="177" mass="20356">MASSNLMKTSEPEQISYWYREPWAWVVFLLPLKAIIVGIPYYIIANTNPDPIVIGDYYKKGKYINLEVSKVKLAQKLGMKFALKMTDNELIIKPTGIEKVFPVLNINFFHPTLEGKDFNLALTPDGNGHFRHQFDHPVNGKWKLTLSSFKGDWKIQNTIYLPQSNFIDIVPDPTRAQ</sequence>
<name>A0A099KGL4_COLPS</name>
<gene>
    <name evidence="2" type="ORF">GAB14E_3817</name>
</gene>
<evidence type="ECO:0000313" key="3">
    <source>
        <dbReference type="Proteomes" id="UP000029868"/>
    </source>
</evidence>
<dbReference type="OrthoDB" id="5295180at2"/>
<evidence type="ECO:0000313" key="2">
    <source>
        <dbReference type="EMBL" id="KGJ89939.1"/>
    </source>
</evidence>
<dbReference type="AlphaFoldDB" id="A0A099KGL4"/>
<reference evidence="2 3" key="1">
    <citation type="submission" date="2014-08" db="EMBL/GenBank/DDBJ databases">
        <title>Genomic and Phenotypic Diversity of Colwellia psychrerythraea strains from Disparate Marine Basins.</title>
        <authorList>
            <person name="Techtmann S.M."/>
            <person name="Stelling S.C."/>
            <person name="Utturkar S.M."/>
            <person name="Alshibli N."/>
            <person name="Harris A."/>
            <person name="Brown S.D."/>
            <person name="Hazen T.C."/>
        </authorList>
    </citation>
    <scope>NUCLEOTIDE SEQUENCE [LARGE SCALE GENOMIC DNA]</scope>
    <source>
        <strain evidence="2 3">GAB14E</strain>
    </source>
</reference>
<protein>
    <submittedName>
        <fullName evidence="2">FixH family protein</fullName>
    </submittedName>
</protein>
<dbReference type="Pfam" id="PF05751">
    <property type="entry name" value="FixH"/>
    <property type="match status" value="1"/>
</dbReference>
<evidence type="ECO:0000256" key="1">
    <source>
        <dbReference type="SAM" id="Phobius"/>
    </source>
</evidence>
<keyword evidence="1" id="KW-0472">Membrane</keyword>
<dbReference type="InterPro" id="IPR008620">
    <property type="entry name" value="FixH"/>
</dbReference>
<keyword evidence="1" id="KW-0812">Transmembrane</keyword>
<comment type="caution">
    <text evidence="2">The sequence shown here is derived from an EMBL/GenBank/DDBJ whole genome shotgun (WGS) entry which is preliminary data.</text>
</comment>
<keyword evidence="1" id="KW-1133">Transmembrane helix</keyword>